<evidence type="ECO:0000313" key="9">
    <source>
        <dbReference type="EMBL" id="SMB98795.1"/>
    </source>
</evidence>
<dbReference type="CDD" id="cd07398">
    <property type="entry name" value="MPP_YbbF-LpxH"/>
    <property type="match status" value="1"/>
</dbReference>
<feature type="region of interest" description="Disordered" evidence="6">
    <location>
        <begin position="61"/>
        <end position="81"/>
    </location>
</feature>
<keyword evidence="4 7" id="KW-0472">Membrane</keyword>
<dbReference type="PANTHER" id="PTHR34990:SF2">
    <property type="entry name" value="BLL8164 PROTEIN"/>
    <property type="match status" value="1"/>
</dbReference>
<evidence type="ECO:0000256" key="2">
    <source>
        <dbReference type="ARBA" id="ARBA00022519"/>
    </source>
</evidence>
<keyword evidence="5" id="KW-0464">Manganese</keyword>
<dbReference type="RefSeq" id="WP_234997364.1">
    <property type="nucleotide sequence ID" value="NZ_FWWW01000087.1"/>
</dbReference>
<evidence type="ECO:0000256" key="6">
    <source>
        <dbReference type="SAM" id="MobiDB-lite"/>
    </source>
</evidence>
<dbReference type="PANTHER" id="PTHR34990">
    <property type="entry name" value="UDP-2,3-DIACYLGLUCOSAMINE HYDROLASE-RELATED"/>
    <property type="match status" value="1"/>
</dbReference>
<keyword evidence="7" id="KW-1133">Transmembrane helix</keyword>
<dbReference type="EMBL" id="FWWW01000087">
    <property type="protein sequence ID" value="SMB98795.1"/>
    <property type="molecule type" value="Genomic_DNA"/>
</dbReference>
<dbReference type="InterPro" id="IPR029052">
    <property type="entry name" value="Metallo-depent_PP-like"/>
</dbReference>
<dbReference type="Proteomes" id="UP000192266">
    <property type="component" value="Unassembled WGS sequence"/>
</dbReference>
<evidence type="ECO:0000256" key="3">
    <source>
        <dbReference type="ARBA" id="ARBA00022723"/>
    </source>
</evidence>
<name>A0A1W1VZL3_9BACT</name>
<protein>
    <submittedName>
        <fullName evidence="9">Metallophosphoesterase</fullName>
    </submittedName>
</protein>
<evidence type="ECO:0000313" key="10">
    <source>
        <dbReference type="Proteomes" id="UP000192266"/>
    </source>
</evidence>
<feature type="compositionally biased region" description="Basic residues" evidence="6">
    <location>
        <begin position="70"/>
        <end position="81"/>
    </location>
</feature>
<dbReference type="SUPFAM" id="SSF56300">
    <property type="entry name" value="Metallo-dependent phosphatases"/>
    <property type="match status" value="1"/>
</dbReference>
<accession>A0A1W1VZL3</accession>
<dbReference type="GO" id="GO:0008758">
    <property type="term" value="F:UDP-2,3-diacylglucosamine hydrolase activity"/>
    <property type="evidence" value="ECO:0007669"/>
    <property type="project" value="TreeGrafter"/>
</dbReference>
<keyword evidence="7" id="KW-0812">Transmembrane</keyword>
<dbReference type="Pfam" id="PF00149">
    <property type="entry name" value="Metallophos"/>
    <property type="match status" value="1"/>
</dbReference>
<sequence length="367" mass="40367">MHAPVILPLLCRLVRWLAYALCQLALLVAFGLRALAGGHFPFRFGGHTAAKATFLPPNGRHLPPAAPPAQHHRTSRLMGKKKKAAKGRRVAVAVISDVHLGTYGCHAEELLRYLKSIRPKVLVLNGDIVDIWQFSKSYWPASHMRVVRHLAGLAAKGTPIHYLTGNHDELLRKFTGTRLGALSIANKLVLDLPGDGKAWLFHGDVFDVTMQHSKWLAKLGAQGYDALILLNRLVNFMLQKMGRPRVALSKAVKDRVKGAVSLVSNFEQTAAGIAADEGYRYVACGHIHCPEIKPIHTAKGEVTYLNSGDWVENLTALEYCADTGWQLYRYADDPLMQQPAEAETDSDTDEVAGALEAALFEEIMTGK</sequence>
<evidence type="ECO:0000259" key="8">
    <source>
        <dbReference type="Pfam" id="PF00149"/>
    </source>
</evidence>
<keyword evidence="10" id="KW-1185">Reference proteome</keyword>
<dbReference type="InterPro" id="IPR004843">
    <property type="entry name" value="Calcineurin-like_PHP"/>
</dbReference>
<dbReference type="GO" id="GO:0009245">
    <property type="term" value="P:lipid A biosynthetic process"/>
    <property type="evidence" value="ECO:0007669"/>
    <property type="project" value="TreeGrafter"/>
</dbReference>
<evidence type="ECO:0000256" key="4">
    <source>
        <dbReference type="ARBA" id="ARBA00023136"/>
    </source>
</evidence>
<keyword evidence="1" id="KW-1003">Cell membrane</keyword>
<feature type="domain" description="Calcineurin-like phosphoesterase" evidence="8">
    <location>
        <begin position="92"/>
        <end position="290"/>
    </location>
</feature>
<dbReference type="InterPro" id="IPR043461">
    <property type="entry name" value="LpxH-like"/>
</dbReference>
<dbReference type="AlphaFoldDB" id="A0A1W1VZL3"/>
<evidence type="ECO:0000256" key="7">
    <source>
        <dbReference type="SAM" id="Phobius"/>
    </source>
</evidence>
<proteinExistence type="predicted"/>
<dbReference type="GO" id="GO:0046872">
    <property type="term" value="F:metal ion binding"/>
    <property type="evidence" value="ECO:0007669"/>
    <property type="project" value="UniProtKB-KW"/>
</dbReference>
<gene>
    <name evidence="9" type="ORF">SAMN00120144_1793</name>
</gene>
<evidence type="ECO:0000256" key="5">
    <source>
        <dbReference type="ARBA" id="ARBA00023211"/>
    </source>
</evidence>
<reference evidence="9 10" key="1">
    <citation type="submission" date="2017-04" db="EMBL/GenBank/DDBJ databases">
        <authorList>
            <person name="Afonso C.L."/>
            <person name="Miller P.J."/>
            <person name="Scott M.A."/>
            <person name="Spackman E."/>
            <person name="Goraichik I."/>
            <person name="Dimitrov K.M."/>
            <person name="Suarez D.L."/>
            <person name="Swayne D.E."/>
        </authorList>
    </citation>
    <scope>NUCLEOTIDE SEQUENCE [LARGE SCALE GENOMIC DNA]</scope>
    <source>
        <strain evidence="9 10">DSM 11622</strain>
    </source>
</reference>
<evidence type="ECO:0000256" key="1">
    <source>
        <dbReference type="ARBA" id="ARBA00022475"/>
    </source>
</evidence>
<organism evidence="9 10">
    <name type="scientific">Hymenobacter roseosalivarius DSM 11622</name>
    <dbReference type="NCBI Taxonomy" id="645990"/>
    <lineage>
        <taxon>Bacteria</taxon>
        <taxon>Pseudomonadati</taxon>
        <taxon>Bacteroidota</taxon>
        <taxon>Cytophagia</taxon>
        <taxon>Cytophagales</taxon>
        <taxon>Hymenobacteraceae</taxon>
        <taxon>Hymenobacter</taxon>
    </lineage>
</organism>
<dbReference type="STRING" id="645990.SAMN00120144_1793"/>
<dbReference type="GO" id="GO:0016020">
    <property type="term" value="C:membrane"/>
    <property type="evidence" value="ECO:0007669"/>
    <property type="project" value="GOC"/>
</dbReference>
<dbReference type="Gene3D" id="3.60.21.10">
    <property type="match status" value="1"/>
</dbReference>
<keyword evidence="2" id="KW-0997">Cell inner membrane</keyword>
<feature type="transmembrane region" description="Helical" evidence="7">
    <location>
        <begin position="16"/>
        <end position="36"/>
    </location>
</feature>
<keyword evidence="3" id="KW-0479">Metal-binding</keyword>